<gene>
    <name evidence="1" type="ORF">B296_00013930</name>
</gene>
<evidence type="ECO:0000313" key="2">
    <source>
        <dbReference type="Proteomes" id="UP000287651"/>
    </source>
</evidence>
<dbReference type="AlphaFoldDB" id="A0A426XTT2"/>
<sequence>MVCSSSLVSSGKACCRASRKSGTTNLEEVCVGDENESAVPVDSVAGLEEESGVRQATSEPARKSVARTQKDYAYEASASIVELKMSIKLKLALNQRISLRSTSVMKYRPIFGLSIGSGSGRIQIRISVMEVSSGRPILISKGIKGELNYIMQTMQSV</sequence>
<protein>
    <submittedName>
        <fullName evidence="1">Uncharacterized protein</fullName>
    </submittedName>
</protein>
<comment type="caution">
    <text evidence="1">The sequence shown here is derived from an EMBL/GenBank/DDBJ whole genome shotgun (WGS) entry which is preliminary data.</text>
</comment>
<dbReference type="EMBL" id="AMZH03017509">
    <property type="protein sequence ID" value="RRT42902.1"/>
    <property type="molecule type" value="Genomic_DNA"/>
</dbReference>
<proteinExistence type="predicted"/>
<evidence type="ECO:0000313" key="1">
    <source>
        <dbReference type="EMBL" id="RRT42902.1"/>
    </source>
</evidence>
<name>A0A426XTT2_ENSVE</name>
<organism evidence="1 2">
    <name type="scientific">Ensete ventricosum</name>
    <name type="common">Abyssinian banana</name>
    <name type="synonym">Musa ensete</name>
    <dbReference type="NCBI Taxonomy" id="4639"/>
    <lineage>
        <taxon>Eukaryota</taxon>
        <taxon>Viridiplantae</taxon>
        <taxon>Streptophyta</taxon>
        <taxon>Embryophyta</taxon>
        <taxon>Tracheophyta</taxon>
        <taxon>Spermatophyta</taxon>
        <taxon>Magnoliopsida</taxon>
        <taxon>Liliopsida</taxon>
        <taxon>Zingiberales</taxon>
        <taxon>Musaceae</taxon>
        <taxon>Ensete</taxon>
    </lineage>
</organism>
<reference evidence="1 2" key="1">
    <citation type="journal article" date="2014" name="Agronomy (Basel)">
        <title>A Draft Genome Sequence for Ensete ventricosum, the Drought-Tolerant Tree Against Hunger.</title>
        <authorList>
            <person name="Harrison J."/>
            <person name="Moore K.A."/>
            <person name="Paszkiewicz K."/>
            <person name="Jones T."/>
            <person name="Grant M."/>
            <person name="Ambacheew D."/>
            <person name="Muzemil S."/>
            <person name="Studholme D.J."/>
        </authorList>
    </citation>
    <scope>NUCLEOTIDE SEQUENCE [LARGE SCALE GENOMIC DNA]</scope>
</reference>
<dbReference type="Proteomes" id="UP000287651">
    <property type="component" value="Unassembled WGS sequence"/>
</dbReference>
<accession>A0A426XTT2</accession>